<sequence>MKASLPHCITSLDYSSSMITYRSEVFPSWALLPTVCIRRVDSEMFWRLEVALIFLRYSLLIYFSKSIK</sequence>
<dbReference type="EMBL" id="BK068110">
    <property type="protein sequence ID" value="DBA56164.1"/>
    <property type="molecule type" value="Genomic_DNA"/>
</dbReference>
<protein>
    <submittedName>
        <fullName evidence="1">Uncharacterized protein</fullName>
    </submittedName>
</protein>
<proteinExistence type="predicted"/>
<evidence type="ECO:0000313" key="1">
    <source>
        <dbReference type="EMBL" id="DBA56164.1"/>
    </source>
</evidence>
<organism evidence="1">
    <name type="scientific">Porphyromonas phage phage029a_Kyudai3</name>
    <dbReference type="NCBI Taxonomy" id="3154119"/>
    <lineage>
        <taxon>Viruses</taxon>
        <taxon>Duplodnaviria</taxon>
        <taxon>Heunggongvirae</taxon>
        <taxon>Uroviricota</taxon>
        <taxon>Caudoviricetes</taxon>
        <taxon>Nixviridae</taxon>
        <taxon>Haasevirus</taxon>
        <taxon>Haasevirus pging00V</taxon>
    </lineage>
</organism>
<name>A0AAT9J984_9CAUD</name>
<reference evidence="1" key="1">
    <citation type="journal article" date="2023" name="Microbiome">
        <title>Phages are unrecognized players in the ecology of the oral pathogen Porphyromonas gingivalis.</title>
        <authorList>
            <person name="Matrishin C.B."/>
            <person name="Haase E.M."/>
            <person name="Dewhirst F.E."/>
            <person name="Mark Welch J.L."/>
            <person name="Miranda-Sanchez F."/>
            <person name="Chen T."/>
            <person name="MacFarland D.C."/>
            <person name="Kauffman K.M."/>
        </authorList>
    </citation>
    <scope>NUCLEOTIDE SEQUENCE</scope>
</reference>
<reference evidence="1" key="2">
    <citation type="submission" date="2024-05" db="EMBL/GenBank/DDBJ databases">
        <authorList>
            <person name="Matrishin C.B."/>
            <person name="Kauffman K.M."/>
        </authorList>
    </citation>
    <scope>NUCLEOTIDE SEQUENCE</scope>
</reference>
<accession>A0AAT9J984</accession>